<dbReference type="RefSeq" id="XP_009019386.1">
    <property type="nucleotide sequence ID" value="XM_009021138.1"/>
</dbReference>
<evidence type="ECO:0000256" key="11">
    <source>
        <dbReference type="ARBA" id="ARBA00023242"/>
    </source>
</evidence>
<dbReference type="InterPro" id="IPR042102">
    <property type="entry name" value="RNA_pol_Rpb1_3_sf"/>
</dbReference>
<dbReference type="InterPro" id="IPR007066">
    <property type="entry name" value="RNA_pol_Rpb1_3"/>
</dbReference>
<dbReference type="InterPro" id="IPR038120">
    <property type="entry name" value="Rpb1_funnel_sf"/>
</dbReference>
<evidence type="ECO:0000256" key="9">
    <source>
        <dbReference type="ARBA" id="ARBA00022842"/>
    </source>
</evidence>
<comment type="subunit">
    <text evidence="3">Component of the RNA polymerase III (Pol III) complex consisting of 17 subunits.</text>
</comment>
<evidence type="ECO:0000256" key="3">
    <source>
        <dbReference type="ARBA" id="ARBA00011206"/>
    </source>
</evidence>
<dbReference type="Gene3D" id="2.40.40.20">
    <property type="match status" value="1"/>
</dbReference>
<dbReference type="eggNOG" id="KOG0261">
    <property type="taxonomic scope" value="Eukaryota"/>
</dbReference>
<dbReference type="InterPro" id="IPR015700">
    <property type="entry name" value="RPC1"/>
</dbReference>
<keyword evidence="7" id="KW-0479">Metal-binding</keyword>
<reference evidence="15 17" key="2">
    <citation type="journal article" date="2013" name="Nature">
        <title>Insights into bilaterian evolution from three spiralian genomes.</title>
        <authorList>
            <person name="Simakov O."/>
            <person name="Marletaz F."/>
            <person name="Cho S.J."/>
            <person name="Edsinger-Gonzales E."/>
            <person name="Havlak P."/>
            <person name="Hellsten U."/>
            <person name="Kuo D.H."/>
            <person name="Larsson T."/>
            <person name="Lv J."/>
            <person name="Arendt D."/>
            <person name="Savage R."/>
            <person name="Osoegawa K."/>
            <person name="de Jong P."/>
            <person name="Grimwood J."/>
            <person name="Chapman J.A."/>
            <person name="Shapiro H."/>
            <person name="Aerts A."/>
            <person name="Otillar R.P."/>
            <person name="Terry A.Y."/>
            <person name="Boore J.L."/>
            <person name="Grigoriev I.V."/>
            <person name="Lindberg D.R."/>
            <person name="Seaver E.C."/>
            <person name="Weisblat D.A."/>
            <person name="Putnam N.H."/>
            <person name="Rokhsar D.S."/>
        </authorList>
    </citation>
    <scope>NUCLEOTIDE SEQUENCE</scope>
</reference>
<dbReference type="Gene3D" id="6.10.250.2940">
    <property type="match status" value="1"/>
</dbReference>
<dbReference type="InterPro" id="IPR006592">
    <property type="entry name" value="RNA_pol_N"/>
</dbReference>
<evidence type="ECO:0000256" key="13">
    <source>
        <dbReference type="RuleBase" id="RU004279"/>
    </source>
</evidence>
<dbReference type="InterPro" id="IPR007080">
    <property type="entry name" value="RNA_pol_Rpb1_1"/>
</dbReference>
<dbReference type="GO" id="GO:0003899">
    <property type="term" value="F:DNA-directed RNA polymerase activity"/>
    <property type="evidence" value="ECO:0007669"/>
    <property type="project" value="UniProtKB-EC"/>
</dbReference>
<dbReference type="EMBL" id="AMQM01000763">
    <property type="status" value="NOT_ANNOTATED_CDS"/>
    <property type="molecule type" value="Genomic_DNA"/>
</dbReference>
<dbReference type="EMBL" id="AMQM01000765">
    <property type="status" value="NOT_ANNOTATED_CDS"/>
    <property type="molecule type" value="Genomic_DNA"/>
</dbReference>
<keyword evidence="10 13" id="KW-0804">Transcription</keyword>
<comment type="function">
    <text evidence="13">DNA-dependent RNA polymerase catalyzes the transcription of DNA into RNA using the four ribonucleoside triphosphates as substrates.</text>
</comment>
<dbReference type="HOGENOM" id="CLU_000487_3_0_1"/>
<evidence type="ECO:0000256" key="2">
    <source>
        <dbReference type="ARBA" id="ARBA00006460"/>
    </source>
</evidence>
<dbReference type="Gene3D" id="4.10.860.120">
    <property type="entry name" value="RNA polymerase II, clamp domain"/>
    <property type="match status" value="1"/>
</dbReference>
<dbReference type="Gene3D" id="1.10.132.30">
    <property type="match status" value="1"/>
</dbReference>
<dbReference type="InterPro" id="IPR044893">
    <property type="entry name" value="RNA_pol_Rpb1_clamp_domain"/>
</dbReference>
<dbReference type="Pfam" id="PF05000">
    <property type="entry name" value="RNA_pol_Rpb1_4"/>
    <property type="match status" value="1"/>
</dbReference>
<dbReference type="FunCoup" id="T1EE25">
    <property type="interactions" value="1739"/>
</dbReference>
<name>T1EE25_HELRO</name>
<dbReference type="EC" id="2.7.7.6" evidence="13"/>
<proteinExistence type="inferred from homology"/>
<dbReference type="Pfam" id="PF00623">
    <property type="entry name" value="RNA_pol_Rpb1_2"/>
    <property type="match status" value="1"/>
</dbReference>
<dbReference type="OrthoDB" id="270392at2759"/>
<dbReference type="CTD" id="20194827"/>
<evidence type="ECO:0000313" key="15">
    <source>
        <dbReference type="EMBL" id="ESO01978.1"/>
    </source>
</evidence>
<dbReference type="EnsemblMetazoa" id="HelroT106408">
    <property type="protein sequence ID" value="HelroP106408"/>
    <property type="gene ID" value="HelroG106408"/>
</dbReference>
<dbReference type="InterPro" id="IPR035698">
    <property type="entry name" value="RNAP_III_Rpc1_C"/>
</dbReference>
<dbReference type="Pfam" id="PF04998">
    <property type="entry name" value="RNA_pol_Rpb1_5"/>
    <property type="match status" value="1"/>
</dbReference>
<dbReference type="FunFam" id="3.30.1490.180:FF:000002">
    <property type="entry name" value="DNA-directed RNA polymerase subunit"/>
    <property type="match status" value="1"/>
</dbReference>
<evidence type="ECO:0000256" key="5">
    <source>
        <dbReference type="ARBA" id="ARBA00022679"/>
    </source>
</evidence>
<evidence type="ECO:0000256" key="4">
    <source>
        <dbReference type="ARBA" id="ARBA00022478"/>
    </source>
</evidence>
<dbReference type="InterPro" id="IPR035697">
    <property type="entry name" value="RNAP_III_RPC1_N"/>
</dbReference>
<dbReference type="PANTHER" id="PTHR48446">
    <property type="entry name" value="DNA-DIRECTED RNA POLYMERASE SUBUNIT BETA' N-TERMINAL SECTION"/>
    <property type="match status" value="1"/>
</dbReference>
<dbReference type="GeneID" id="20194827"/>
<protein>
    <recommendedName>
        <fullName evidence="13">DNA-directed RNA polymerase subunit</fullName>
        <ecNumber evidence="13">2.7.7.6</ecNumber>
    </recommendedName>
</protein>
<dbReference type="EMBL" id="KB096742">
    <property type="protein sequence ID" value="ESO01978.1"/>
    <property type="molecule type" value="Genomic_DNA"/>
</dbReference>
<gene>
    <name evidence="16" type="primary">20194827</name>
    <name evidence="15" type="ORF">HELRODRAFT_106408</name>
</gene>
<dbReference type="GO" id="GO:0046872">
    <property type="term" value="F:metal ion binding"/>
    <property type="evidence" value="ECO:0007669"/>
    <property type="project" value="UniProtKB-KW"/>
</dbReference>
<dbReference type="InterPro" id="IPR007083">
    <property type="entry name" value="RNA_pol_Rpb1_4"/>
</dbReference>
<dbReference type="SMART" id="SM00663">
    <property type="entry name" value="RPOLA_N"/>
    <property type="match status" value="1"/>
</dbReference>
<dbReference type="EMBL" id="AMQM01000766">
    <property type="status" value="NOT_ANNOTATED_CDS"/>
    <property type="molecule type" value="Genomic_DNA"/>
</dbReference>
<sequence length="1507" mass="169705">MKEQYRETDSAKKISSITFGLLSSGEMQKLSHVKIVSNSLYEQNSRKASEYGVLDLRMGASSKDKTCVTCGMNAGDCVGHFGYIDLQMPCFHVGFFKSIINILQCICKKCSRVMLSPEKRELEMKRATRPNMMYLEKKNVRKHIQLLCKKTSKCPYCGEYNGVVKKCALLKIVHNKYQHSKKTLDDKVVEFMDSFEYAVATNKEVLNLIPKTQEILNQLVVLNLFSRIPEEDIPLLLMDPRFSRPEELIITRILVPPICIRPSVVSEIKAGTTEDDITMRLFEIVQQNRNLVSLVQSGCWMSRFMEVWDFLQLQVAQLYNSELSGVPKTSQDSKKQLRGFIQRLKGKQGRFRGNLSGKRVDFSGRTVISPDPNLRIDQVGVPIHMAKILTFPERVTHINRRRMQELVMNGCDVHPGANYVEKRDSKNKFFLRFKNRDTLAQELKVGDIVERHLMDGDVILFNRQPSLHRLSIQAFYAKVMPYRTLRFNECCCNPFNADFDGDEMNLHLPQTEEAKAEAIMLMGSKSNIISPRNGEPLIAAIQDFITGSYLLTQKDVFFDKAAANRLAVSILGPRDRKVVLPLPAIIKPKELWTGKQIFSLLLRPSPDSPVLINLRSKCSGKRVDDKEKQNYICCRCKEKLEKMKLQEFCRDPSICEKCHQLLQSASGTADELCVTCCKNYHRLTDSLMPDLCYSCRDYNKNCKTEERNPNDNFVVVDSSSLLAGYMEKGHLGSGSKSNIFYMILRAFGEVHAADALSRISKLASAYIMTRGFSIGIGDVTPGKALLHTKSQLLHAGYRQCDDYIKQLLDGQLQVMPGCSEEETLEGVLLKELSNIREQAADACLRELPKTNSPLIMALSGSKGSNINISQMIACVGQQSVSGKRVPHGFEDRALPYFDKHSKDPAARGFVENSFYSGLTPSEFFFHTVAGREGLVDTAVKTAETGYMQRRLVKALEDLCCQYDETVRNSIGEVVQFVYGSDGLDPMAMETKYHKSKNGKLTAKEANRAIDFGRKEYPCQDETTLTADQVMLLFSRLLEAEEFKCLRSFKLNVKNKANRCTINPETDMETDAPVVTTSNWETLERASNFGRHLRKYMDALANNLRLKRVPPGSLCEISKISRTQLERFLNTCYNKLMKAKMEPGTAVGALAAQSIGEPGTQMTLKTFHFAGVASMNITQGVPRILEIINATKNISTPIVVCPLENNTDKDVARLVKGRMERTFLGEITEYFQEVVLPDDNFILIKLELNRIKLLRLEVNVDSVKKSILLSKLKVKMQDIEIHGDSIIIVRPPRSNKSSSYYVLQKLIEGLPRVVVKGLSSVKRAVMQILDKKGPNGENSYELVVEGTNLQSIIGIPGIVGTKVMSNNIMEVKQTFGIEAARATIIEEMMKTMGSHGISLDVRHITLLADIMCNRGDVLGINRGGMAKMRESVLMLASFENTSDHLYEAAYHGQNDPVSGVSECIIMGIPMSIGTGLFKLLQKREEEMKLSRRPLLFETPDFHLLETTI</sequence>
<dbReference type="InterPro" id="IPR000722">
    <property type="entry name" value="RNA_pol_asu"/>
</dbReference>
<dbReference type="CDD" id="cd02736">
    <property type="entry name" value="RNAP_III_Rpc1_C"/>
    <property type="match status" value="1"/>
</dbReference>
<evidence type="ECO:0000256" key="1">
    <source>
        <dbReference type="ARBA" id="ARBA00004123"/>
    </source>
</evidence>
<dbReference type="PANTHER" id="PTHR48446:SF1">
    <property type="entry name" value="DNA-DIRECTED RNA POLYMERASE SUBUNIT BETA' N-TERMINAL SECTION"/>
    <property type="match status" value="1"/>
</dbReference>
<keyword evidence="9" id="KW-0460">Magnesium</keyword>
<dbReference type="Pfam" id="PF04997">
    <property type="entry name" value="RNA_pol_Rpb1_1"/>
    <property type="match status" value="1"/>
</dbReference>
<dbReference type="Gene3D" id="1.10.150.390">
    <property type="match status" value="1"/>
</dbReference>
<comment type="subcellular location">
    <subcellularLocation>
        <location evidence="1">Nucleus</location>
    </subcellularLocation>
</comment>
<keyword evidence="8" id="KW-0862">Zinc</keyword>
<keyword evidence="5 13" id="KW-0808">Transferase</keyword>
<dbReference type="Pfam" id="PF04983">
    <property type="entry name" value="RNA_pol_Rpb1_3"/>
    <property type="match status" value="2"/>
</dbReference>
<keyword evidence="6 13" id="KW-0548">Nucleotidyltransferase</keyword>
<organism evidence="16 17">
    <name type="scientific">Helobdella robusta</name>
    <name type="common">Californian leech</name>
    <dbReference type="NCBI Taxonomy" id="6412"/>
    <lineage>
        <taxon>Eukaryota</taxon>
        <taxon>Metazoa</taxon>
        <taxon>Spiralia</taxon>
        <taxon>Lophotrochozoa</taxon>
        <taxon>Annelida</taxon>
        <taxon>Clitellata</taxon>
        <taxon>Hirudinea</taxon>
        <taxon>Rhynchobdellida</taxon>
        <taxon>Glossiphoniidae</taxon>
        <taxon>Helobdella</taxon>
    </lineage>
</organism>
<dbReference type="Gene3D" id="1.10.274.100">
    <property type="entry name" value="RNA polymerase Rpb1, domain 3"/>
    <property type="match status" value="1"/>
</dbReference>
<evidence type="ECO:0000313" key="16">
    <source>
        <dbReference type="EnsemblMetazoa" id="HelroP106408"/>
    </source>
</evidence>
<keyword evidence="4 13" id="KW-0240">DNA-directed RNA polymerase</keyword>
<evidence type="ECO:0000313" key="17">
    <source>
        <dbReference type="Proteomes" id="UP000015101"/>
    </source>
</evidence>
<dbReference type="EMBL" id="AMQM01000764">
    <property type="status" value="NOT_ANNOTATED_CDS"/>
    <property type="molecule type" value="Genomic_DNA"/>
</dbReference>
<evidence type="ECO:0000259" key="14">
    <source>
        <dbReference type="SMART" id="SM00663"/>
    </source>
</evidence>
<dbReference type="GO" id="GO:0003677">
    <property type="term" value="F:DNA binding"/>
    <property type="evidence" value="ECO:0007669"/>
    <property type="project" value="InterPro"/>
</dbReference>
<comment type="catalytic activity">
    <reaction evidence="12 13">
        <text>RNA(n) + a ribonucleoside 5'-triphosphate = RNA(n+1) + diphosphate</text>
        <dbReference type="Rhea" id="RHEA:21248"/>
        <dbReference type="Rhea" id="RHEA-COMP:14527"/>
        <dbReference type="Rhea" id="RHEA-COMP:17342"/>
        <dbReference type="ChEBI" id="CHEBI:33019"/>
        <dbReference type="ChEBI" id="CHEBI:61557"/>
        <dbReference type="ChEBI" id="CHEBI:140395"/>
        <dbReference type="EC" id="2.7.7.6"/>
    </reaction>
</comment>
<evidence type="ECO:0000256" key="7">
    <source>
        <dbReference type="ARBA" id="ARBA00022723"/>
    </source>
</evidence>
<dbReference type="FunFam" id="1.10.274.100:FF:000025">
    <property type="entry name" value="DNA-directed RNA polymerase subunit"/>
    <property type="match status" value="1"/>
</dbReference>
<dbReference type="STRING" id="6412.T1EE25"/>
<evidence type="ECO:0000256" key="6">
    <source>
        <dbReference type="ARBA" id="ARBA00022695"/>
    </source>
</evidence>
<evidence type="ECO:0000256" key="12">
    <source>
        <dbReference type="ARBA" id="ARBA00048552"/>
    </source>
</evidence>
<keyword evidence="17" id="KW-1185">Reference proteome</keyword>
<keyword evidence="11" id="KW-0539">Nucleus</keyword>
<evidence type="ECO:0000256" key="8">
    <source>
        <dbReference type="ARBA" id="ARBA00022833"/>
    </source>
</evidence>
<dbReference type="InParanoid" id="T1EE25"/>
<dbReference type="GO" id="GO:0042797">
    <property type="term" value="P:tRNA transcription by RNA polymerase III"/>
    <property type="evidence" value="ECO:0000318"/>
    <property type="project" value="GO_Central"/>
</dbReference>
<dbReference type="SUPFAM" id="SSF64484">
    <property type="entry name" value="beta and beta-prime subunits of DNA dependent RNA-polymerase"/>
    <property type="match status" value="1"/>
</dbReference>
<dbReference type="KEGG" id="hro:HELRODRAFT_106408"/>
<dbReference type="FunFam" id="4.10.860.120:FF:000004">
    <property type="entry name" value="DNA-directed RNA polymerase subunit"/>
    <property type="match status" value="1"/>
</dbReference>
<dbReference type="FunFam" id="2.40.40.20:FF:000019">
    <property type="entry name" value="DNA-directed RNA polymerase II subunit RPB1"/>
    <property type="match status" value="1"/>
</dbReference>
<dbReference type="FunFam" id="1.10.150.390:FF:000004">
    <property type="entry name" value="DNA-directed RNA polymerase subunit"/>
    <property type="match status" value="1"/>
</dbReference>
<dbReference type="Gene3D" id="6.20.50.80">
    <property type="match status" value="1"/>
</dbReference>
<dbReference type="Gene3D" id="3.30.1490.180">
    <property type="entry name" value="RNA polymerase ii"/>
    <property type="match status" value="1"/>
</dbReference>
<comment type="similarity">
    <text evidence="2 13">Belongs to the RNA polymerase beta' chain family.</text>
</comment>
<dbReference type="CDD" id="cd02583">
    <property type="entry name" value="RNAP_III_RPC1_N"/>
    <property type="match status" value="1"/>
</dbReference>
<dbReference type="Proteomes" id="UP000015101">
    <property type="component" value="Unassembled WGS sequence"/>
</dbReference>
<accession>T1EE25</accession>
<dbReference type="GO" id="GO:0031981">
    <property type="term" value="C:nuclear lumen"/>
    <property type="evidence" value="ECO:0007669"/>
    <property type="project" value="UniProtKB-ARBA"/>
</dbReference>
<dbReference type="InterPro" id="IPR007081">
    <property type="entry name" value="RNA_pol_Rpb1_5"/>
</dbReference>
<feature type="domain" description="RNA polymerase N-terminal" evidence="14">
    <location>
        <begin position="246"/>
        <end position="552"/>
    </location>
</feature>
<dbReference type="GO" id="GO:0005666">
    <property type="term" value="C:RNA polymerase III complex"/>
    <property type="evidence" value="ECO:0000318"/>
    <property type="project" value="GO_Central"/>
</dbReference>
<reference evidence="16" key="3">
    <citation type="submission" date="2015-06" db="UniProtKB">
        <authorList>
            <consortium name="EnsemblMetazoa"/>
        </authorList>
    </citation>
    <scope>IDENTIFICATION</scope>
</reference>
<reference evidence="17" key="1">
    <citation type="submission" date="2012-12" db="EMBL/GenBank/DDBJ databases">
        <authorList>
            <person name="Hellsten U."/>
            <person name="Grimwood J."/>
            <person name="Chapman J.A."/>
            <person name="Shapiro H."/>
            <person name="Aerts A."/>
            <person name="Otillar R.P."/>
            <person name="Terry A.Y."/>
            <person name="Boore J.L."/>
            <person name="Simakov O."/>
            <person name="Marletaz F."/>
            <person name="Cho S.-J."/>
            <person name="Edsinger-Gonzales E."/>
            <person name="Havlak P."/>
            <person name="Kuo D.-H."/>
            <person name="Larsson T."/>
            <person name="Lv J."/>
            <person name="Arendt D."/>
            <person name="Savage R."/>
            <person name="Osoegawa K."/>
            <person name="de Jong P."/>
            <person name="Lindberg D.R."/>
            <person name="Seaver E.C."/>
            <person name="Weisblat D.A."/>
            <person name="Putnam N.H."/>
            <person name="Grigoriev I.V."/>
            <person name="Rokhsar D.S."/>
        </authorList>
    </citation>
    <scope>NUCLEOTIDE SEQUENCE</scope>
</reference>
<dbReference type="OMA" id="AVCPPYN"/>
<evidence type="ECO:0000256" key="10">
    <source>
        <dbReference type="ARBA" id="ARBA00023163"/>
    </source>
</evidence>